<comment type="caution">
    <text evidence="4">The sequence shown here is derived from an EMBL/GenBank/DDBJ whole genome shotgun (WGS) entry which is preliminary data.</text>
</comment>
<dbReference type="PANTHER" id="PTHR42776">
    <property type="entry name" value="SERINE PEPTIDASE S9 FAMILY MEMBER"/>
    <property type="match status" value="1"/>
</dbReference>
<evidence type="ECO:0000256" key="1">
    <source>
        <dbReference type="ARBA" id="ARBA00022801"/>
    </source>
</evidence>
<evidence type="ECO:0000313" key="5">
    <source>
        <dbReference type="Proteomes" id="UP001589595"/>
    </source>
</evidence>
<protein>
    <submittedName>
        <fullName evidence="4">S9 family peptidase</fullName>
    </submittedName>
</protein>
<dbReference type="GeneID" id="67209762"/>
<accession>A0ABD5MLT4</accession>
<keyword evidence="1" id="KW-0378">Hydrolase</keyword>
<feature type="region of interest" description="Disordered" evidence="2">
    <location>
        <begin position="193"/>
        <end position="235"/>
    </location>
</feature>
<feature type="domain" description="Peptidase S9 prolyl oligopeptidase catalytic" evidence="3">
    <location>
        <begin position="423"/>
        <end position="636"/>
    </location>
</feature>
<dbReference type="InterPro" id="IPR029058">
    <property type="entry name" value="AB_hydrolase_fold"/>
</dbReference>
<keyword evidence="5" id="KW-1185">Reference proteome</keyword>
<dbReference type="InterPro" id="IPR001375">
    <property type="entry name" value="Peptidase_S9_cat"/>
</dbReference>
<feature type="compositionally biased region" description="Basic and acidic residues" evidence="2">
    <location>
        <begin position="610"/>
        <end position="619"/>
    </location>
</feature>
<dbReference type="SUPFAM" id="SSF53474">
    <property type="entry name" value="alpha/beta-Hydrolases"/>
    <property type="match status" value="1"/>
</dbReference>
<dbReference type="Pfam" id="PF00326">
    <property type="entry name" value="Peptidase_S9"/>
    <property type="match status" value="1"/>
</dbReference>
<gene>
    <name evidence="4" type="ORF">ACFFOL_04760</name>
</gene>
<dbReference type="RefSeq" id="WP_225935164.1">
    <property type="nucleotide sequence ID" value="NZ_CP082286.1"/>
</dbReference>
<organism evidence="4 5">
    <name type="scientific">Halobaculum roseum</name>
    <dbReference type="NCBI Taxonomy" id="2175149"/>
    <lineage>
        <taxon>Archaea</taxon>
        <taxon>Methanobacteriati</taxon>
        <taxon>Methanobacteriota</taxon>
        <taxon>Stenosarchaea group</taxon>
        <taxon>Halobacteria</taxon>
        <taxon>Halobacteriales</taxon>
        <taxon>Haloferacaceae</taxon>
        <taxon>Halobaculum</taxon>
    </lineage>
</organism>
<name>A0ABD5MLT4_9EURY</name>
<feature type="region of interest" description="Disordered" evidence="2">
    <location>
        <begin position="599"/>
        <end position="619"/>
    </location>
</feature>
<dbReference type="InterPro" id="IPR011042">
    <property type="entry name" value="6-blade_b-propeller_TolB-like"/>
</dbReference>
<dbReference type="SUPFAM" id="SSF69304">
    <property type="entry name" value="Tricorn protease N-terminal domain"/>
    <property type="match status" value="2"/>
</dbReference>
<dbReference type="Gene3D" id="2.120.10.30">
    <property type="entry name" value="TolB, C-terminal domain"/>
    <property type="match status" value="2"/>
</dbReference>
<proteinExistence type="predicted"/>
<dbReference type="GO" id="GO:0008233">
    <property type="term" value="F:peptidase activity"/>
    <property type="evidence" value="ECO:0007669"/>
    <property type="project" value="UniProtKB-ARBA"/>
</dbReference>
<feature type="compositionally biased region" description="Basic and acidic residues" evidence="2">
    <location>
        <begin position="223"/>
        <end position="235"/>
    </location>
</feature>
<dbReference type="Gene3D" id="3.40.50.1820">
    <property type="entry name" value="alpha/beta hydrolase"/>
    <property type="match status" value="1"/>
</dbReference>
<evidence type="ECO:0000313" key="4">
    <source>
        <dbReference type="EMBL" id="MFB9823495.1"/>
    </source>
</evidence>
<dbReference type="PANTHER" id="PTHR42776:SF27">
    <property type="entry name" value="DIPEPTIDYL PEPTIDASE FAMILY MEMBER 6"/>
    <property type="match status" value="1"/>
</dbReference>
<sequence>MTDTPDDTLRALAELPTMAHPASTPDGSEIALYYDIDGRNELYLLDPDTGELDRWSDGQVPKDARHGFAWDAAGQRVLFHLDEAGNEQNDIHAIDRDGTAEPVVEMDGQVTLQSVGDDGETLLVGSNADGQMNVYRHDLPSGETTKVTDYDRAVWTAELSPDCERFAFTTNTSEDYDNADVFVASVARSATEGRPAAGDDLDGSNARNLDIGETGAESAPADWHPDGDKLLVSDNTPDKGRCGVYDFEADDVTWFGTGEYEETPEFFLPDGDRFLATRTRDAEVVPVLYDTTTGEGRELDVPGGVSTFGRGPSDDGWVLDENRVLLMHTTPTRRPELLAYDLNADEYETVLEAEYGPFSPDDFADAEYVTVESDGVPETPQRAVEHDPYDELEIGAIFYDSGERPSPLVVNPHGGPRHRDTLSFGYRTQFLLSRGFSVLQVNYRGSTGRGREFVEELYDDWGGAEQGDVATAAERVLAENDWLDDDRVVVFGGSYGGYSAYWQLVQFPDLYAAGVAWVGVSDLFDMAENTMPHFRSELMVKYLGEPDENEALYEERSPVTHVDNLAAPLLIVHGVNDRRVPVSQARIFRDALQDAGYEESDDYEYEELGEEGHGSSDIDDKIRSLELLDDFFERRVGTVEADVTASDD</sequence>
<evidence type="ECO:0000256" key="2">
    <source>
        <dbReference type="SAM" id="MobiDB-lite"/>
    </source>
</evidence>
<reference evidence="4" key="1">
    <citation type="submission" date="2024-09" db="EMBL/GenBank/DDBJ databases">
        <authorList>
            <person name="Sun Q."/>
        </authorList>
    </citation>
    <scope>NUCLEOTIDE SEQUENCE [LARGE SCALE GENOMIC DNA]</scope>
    <source>
        <strain evidence="4">JCM 31273</strain>
    </source>
</reference>
<feature type="compositionally biased region" description="Acidic residues" evidence="2">
    <location>
        <begin position="599"/>
        <end position="609"/>
    </location>
</feature>
<evidence type="ECO:0000259" key="3">
    <source>
        <dbReference type="Pfam" id="PF00326"/>
    </source>
</evidence>
<dbReference type="EMBL" id="JBHMAJ010000003">
    <property type="protein sequence ID" value="MFB9823495.1"/>
    <property type="molecule type" value="Genomic_DNA"/>
</dbReference>
<dbReference type="AlphaFoldDB" id="A0ABD5MLT4"/>
<dbReference type="Proteomes" id="UP001589595">
    <property type="component" value="Unassembled WGS sequence"/>
</dbReference>